<dbReference type="EMBL" id="BMLI01000001">
    <property type="protein sequence ID" value="GGM86810.1"/>
    <property type="molecule type" value="Genomic_DNA"/>
</dbReference>
<evidence type="ECO:0008006" key="5">
    <source>
        <dbReference type="Google" id="ProtNLM"/>
    </source>
</evidence>
<dbReference type="InterPro" id="IPR027417">
    <property type="entry name" value="P-loop_NTPase"/>
</dbReference>
<comment type="caution">
    <text evidence="3">The sequence shown here is derived from an EMBL/GenBank/DDBJ whole genome shotgun (WGS) entry which is preliminary data.</text>
</comment>
<keyword evidence="4" id="KW-1185">Reference proteome</keyword>
<gene>
    <name evidence="3" type="ORF">GCM10010967_18980</name>
</gene>
<proteinExistence type="predicted"/>
<keyword evidence="2" id="KW-0472">Membrane</keyword>
<evidence type="ECO:0000256" key="2">
    <source>
        <dbReference type="SAM" id="Phobius"/>
    </source>
</evidence>
<dbReference type="Gene3D" id="3.40.50.300">
    <property type="entry name" value="P-loop containing nucleotide triphosphate hydrolases"/>
    <property type="match status" value="1"/>
</dbReference>
<evidence type="ECO:0000256" key="1">
    <source>
        <dbReference type="SAM" id="MobiDB-lite"/>
    </source>
</evidence>
<dbReference type="Proteomes" id="UP000632339">
    <property type="component" value="Unassembled WGS sequence"/>
</dbReference>
<evidence type="ECO:0000313" key="3">
    <source>
        <dbReference type="EMBL" id="GGM86810.1"/>
    </source>
</evidence>
<dbReference type="SUPFAM" id="SSF52540">
    <property type="entry name" value="P-loop containing nucleoside triphosphate hydrolases"/>
    <property type="match status" value="1"/>
</dbReference>
<feature type="transmembrane region" description="Helical" evidence="2">
    <location>
        <begin position="271"/>
        <end position="287"/>
    </location>
</feature>
<feature type="transmembrane region" description="Helical" evidence="2">
    <location>
        <begin position="150"/>
        <end position="172"/>
    </location>
</feature>
<feature type="transmembrane region" description="Helical" evidence="2">
    <location>
        <begin position="184"/>
        <end position="202"/>
    </location>
</feature>
<name>A0ABQ2HQ92_9BACT</name>
<reference evidence="4" key="1">
    <citation type="journal article" date="2019" name="Int. J. Syst. Evol. Microbiol.">
        <title>The Global Catalogue of Microorganisms (GCM) 10K type strain sequencing project: providing services to taxonomists for standard genome sequencing and annotation.</title>
        <authorList>
            <consortium name="The Broad Institute Genomics Platform"/>
            <consortium name="The Broad Institute Genome Sequencing Center for Infectious Disease"/>
            <person name="Wu L."/>
            <person name="Ma J."/>
        </authorList>
    </citation>
    <scope>NUCLEOTIDE SEQUENCE [LARGE SCALE GENOMIC DNA]</scope>
    <source>
        <strain evidence="4">CGMCC 1.6375</strain>
    </source>
</reference>
<keyword evidence="2" id="KW-0812">Transmembrane</keyword>
<organism evidence="3 4">
    <name type="scientific">Dyadobacter beijingensis</name>
    <dbReference type="NCBI Taxonomy" id="365489"/>
    <lineage>
        <taxon>Bacteria</taxon>
        <taxon>Pseudomonadati</taxon>
        <taxon>Bacteroidota</taxon>
        <taxon>Cytophagia</taxon>
        <taxon>Cytophagales</taxon>
        <taxon>Spirosomataceae</taxon>
        <taxon>Dyadobacter</taxon>
    </lineage>
</organism>
<evidence type="ECO:0000313" key="4">
    <source>
        <dbReference type="Proteomes" id="UP000632339"/>
    </source>
</evidence>
<sequence length="1769" mass="204121">MPSHENYDFRSYIKDIFIEVPNYNYYHKPHNGTQSTKEKQEKRDHRFIGRAKLQASFLHILEKGDRNGAYLVTGYRGMGKTSLVNHVVYNYRKNAEKGKNGNNYEEISPVKISLAQAKLDEVDVLKHILKFVLQCIVEDRAKWRIPLLDYSTIFFAMIAFITALFFGGAGWFKAFAQNNDALSLSGLGFFLVFVALLFIVLSNSGKYIISILGAVDHHKRNHWYLLMLAFLLLGVAFLGFFLTRDHQTGGSLLDNIFCFCAGFWKKPVTWVVLFFCLPLMMALPHYVRSFPTLNMLYKLHKRANLLHERSNASVTIDGDGASVLKDISFSFSGRRSKTYQIAPAKEIEYELIEILRDYKTRKFIFIFDELDKVEMDVEFNKDEKFGESERTFLNDLRERKQIIIKVLSSLKHLLTEAEARFIFIAGREMFDASLADISDRQSALGSIFHHTIYVESFLKETRLINYAENVNSNSLVEEYLQHILLANIETPARKKESRGQLEKKRHLKNSPSNSPDEIRADRNEEMYSLLNRFYASNDDSELKGKPFLYCYWDFLEVIRSQSCVNSNPDEISLKTIFTIQNFITYLSYRSNGSPKKLIKLIEENFVKGESIFGKNSRMTKQWERRDTDYTILENDMHVVICNSNTELKDKVFLNFSFKQQYKLGLNAYLFFPFLSLQKNLLENYSDSVNVSTPYLMDSIIKFHPFAFSNHNLELLPEFLSTNKAPELRYFVQELIDFLGKNHIRETDSGLFKYKFFDRTHNEIAYISRISDEESAAFNFSMDESFAIKNHIAYKIQYLRNVYKDFKKTNNSSVESLLFLNDLLGDSQLFDEYYKDAIISLSDSLHDVPLPDRDTPIESFLIWMRIKLKLSMVFDKMRYYEMAVGHLGLAMDVALDYLHDRYLADPERDEVIDPKYRNVRTKLLHVVLHEGKEDSKGGAKQKRTRTPLYRELLQVTQHAILGSIYVQEKFAEGLTYAKMNDYLRQYSKIHEHNAFLEYQGRDMMMASFYLGLGTVLYFKNKTLPLNKTDKISKEKASIIGRKPITRRNEIEFLKKVEQEIGSTPVFRNSPNDGNPINDDLTFFPYIVPSYLELYKSFRTFEKKNSERNDFRFSFITYIAYKKSLATFLAVDWREGNPMVTDDKPPRLHTFDSFARKIGSEGDPRQLVLDGPFGLKSLIGKSIDVLRDYKNVHGSRKLISLANVITKLADHLLSLYDSRKSATVEHVFLAQIEAFESEKNFIVTDEAFIDRMVFNGSGDTKGEFVGCAWNSSKVSLTYIVNLYYLAGRLYSRAGRNVAYSFQLRKILLTIRTTGVLKRYALGHLQSLIRFLEQTIVNKILQLNSLANGSSDRAQIAAIKFFSKTQNISLAPDSRRTFYQNLASNPDSKEALVIFGEIKLFATKRQIAFNRSQQIAEGRSIPDFKSAVEGIDSLNLIGQFNSISHQAVRVMELNLQVKINKILLDEVLNYQLALSDNANTQTVTISIGGNYCWIDKLNSHSHGLDFESLTSPEEGDKFLFYHSLPDEERAAFIILVKYLAMSDKGHLSSQSKPDCDGECADHISQIEALKHYTELVTNSIFCLHQAVLTCNMYGINYIQGPAYLAGFYKKMGDWTKHLNLLRIVGRYVDGKEKGKRTCCEIKVFAIIKEMEDNLERLVGRPAIRNIDDYLSHYQNAIEQYNNSIQLHSEGPAYKHQLNNMIYLEDDYGDNLNHFGAAIERQMINSGKTRRHIEALEKEMSISRLFDPANYYADIKTKIQPKPTKTDPPKPHA</sequence>
<protein>
    <recommendedName>
        <fullName evidence="5">AAA ATPase-like protein</fullName>
    </recommendedName>
</protein>
<accession>A0ABQ2HQ92</accession>
<dbReference type="RefSeq" id="WP_019944159.1">
    <property type="nucleotide sequence ID" value="NZ_BMLI01000001.1"/>
</dbReference>
<feature type="transmembrane region" description="Helical" evidence="2">
    <location>
        <begin position="223"/>
        <end position="242"/>
    </location>
</feature>
<keyword evidence="2" id="KW-1133">Transmembrane helix</keyword>
<feature type="region of interest" description="Disordered" evidence="1">
    <location>
        <begin position="495"/>
        <end position="520"/>
    </location>
</feature>